<dbReference type="EMBL" id="MU006289">
    <property type="protein sequence ID" value="KAF2856171.1"/>
    <property type="molecule type" value="Genomic_DNA"/>
</dbReference>
<evidence type="ECO:0000313" key="3">
    <source>
        <dbReference type="Proteomes" id="UP000799423"/>
    </source>
</evidence>
<feature type="transmembrane region" description="Helical" evidence="1">
    <location>
        <begin position="23"/>
        <end position="42"/>
    </location>
</feature>
<gene>
    <name evidence="2" type="ORF">T440DRAFT_100255</name>
</gene>
<evidence type="ECO:0000313" key="2">
    <source>
        <dbReference type="EMBL" id="KAF2856171.1"/>
    </source>
</evidence>
<reference evidence="2" key="1">
    <citation type="submission" date="2020-01" db="EMBL/GenBank/DDBJ databases">
        <authorList>
            <consortium name="DOE Joint Genome Institute"/>
            <person name="Haridas S."/>
            <person name="Albert R."/>
            <person name="Binder M."/>
            <person name="Bloem J."/>
            <person name="Labutti K."/>
            <person name="Salamov A."/>
            <person name="Andreopoulos B."/>
            <person name="Baker S.E."/>
            <person name="Barry K."/>
            <person name="Bills G."/>
            <person name="Bluhm B.H."/>
            <person name="Cannon C."/>
            <person name="Castanera R."/>
            <person name="Culley D.E."/>
            <person name="Daum C."/>
            <person name="Ezra D."/>
            <person name="Gonzalez J.B."/>
            <person name="Henrissat B."/>
            <person name="Kuo A."/>
            <person name="Liang C."/>
            <person name="Lipzen A."/>
            <person name="Lutzoni F."/>
            <person name="Magnuson J."/>
            <person name="Mondo S."/>
            <person name="Nolan M."/>
            <person name="Ohm R."/>
            <person name="Pangilinan J."/>
            <person name="Park H.-J."/>
            <person name="Ramirez L."/>
            <person name="Alfaro M."/>
            <person name="Sun H."/>
            <person name="Tritt A."/>
            <person name="Yoshinaga Y."/>
            <person name="Zwiers L.-H."/>
            <person name="Turgeon B.G."/>
            <person name="Goodwin S.B."/>
            <person name="Spatafora J.W."/>
            <person name="Crous P.W."/>
            <person name="Grigoriev I.V."/>
        </authorList>
    </citation>
    <scope>NUCLEOTIDE SEQUENCE</scope>
    <source>
        <strain evidence="2">IPT5</strain>
    </source>
</reference>
<keyword evidence="1" id="KW-0812">Transmembrane</keyword>
<sequence>MWNVERRLSIHHHSHRQPQSRRVGYTLACVYLATYVHFACTVTRSRSLCCFLYRAGRKRGVGVWLPHVCFFLSLSCFWGRVAVMVRGYCVGLDWIGSGLPTIERDAYDSGNPCYSSCVRKCNPA</sequence>
<feature type="transmembrane region" description="Helical" evidence="1">
    <location>
        <begin position="63"/>
        <end position="83"/>
    </location>
</feature>
<proteinExistence type="predicted"/>
<keyword evidence="1" id="KW-1133">Transmembrane helix</keyword>
<keyword evidence="1" id="KW-0472">Membrane</keyword>
<name>A0A6A7BL73_9PLEO</name>
<evidence type="ECO:0000256" key="1">
    <source>
        <dbReference type="SAM" id="Phobius"/>
    </source>
</evidence>
<keyword evidence="3" id="KW-1185">Reference proteome</keyword>
<dbReference type="AlphaFoldDB" id="A0A6A7BL73"/>
<accession>A0A6A7BL73</accession>
<organism evidence="2 3">
    <name type="scientific">Plenodomus tracheiphilus IPT5</name>
    <dbReference type="NCBI Taxonomy" id="1408161"/>
    <lineage>
        <taxon>Eukaryota</taxon>
        <taxon>Fungi</taxon>
        <taxon>Dikarya</taxon>
        <taxon>Ascomycota</taxon>
        <taxon>Pezizomycotina</taxon>
        <taxon>Dothideomycetes</taxon>
        <taxon>Pleosporomycetidae</taxon>
        <taxon>Pleosporales</taxon>
        <taxon>Pleosporineae</taxon>
        <taxon>Leptosphaeriaceae</taxon>
        <taxon>Plenodomus</taxon>
    </lineage>
</organism>
<protein>
    <submittedName>
        <fullName evidence="2">Uncharacterized protein</fullName>
    </submittedName>
</protein>
<dbReference type="Proteomes" id="UP000799423">
    <property type="component" value="Unassembled WGS sequence"/>
</dbReference>